<dbReference type="OMA" id="TTYNQRY"/>
<dbReference type="InterPro" id="IPR031410">
    <property type="entry name" value="SAXO4"/>
</dbReference>
<dbReference type="GeneTree" id="ENSGT00730000113054"/>
<dbReference type="Ensembl" id="ENSSAUT00010040904.1">
    <property type="protein sequence ID" value="ENSSAUP00010038804.1"/>
    <property type="gene ID" value="ENSSAUG00010016372.1"/>
</dbReference>
<dbReference type="PANTHER" id="PTHR34349:SF1">
    <property type="entry name" value="PROTEIN PHOSPHATASE 1 REGULATORY SUBUNIT 32"/>
    <property type="match status" value="1"/>
</dbReference>
<keyword evidence="2" id="KW-1185">Reference proteome</keyword>
<proteinExistence type="predicted"/>
<dbReference type="PANTHER" id="PTHR34349">
    <property type="entry name" value="PROTEIN PHOSPHATASE 1 REGULATORY SUBUNIT 32"/>
    <property type="match status" value="1"/>
</dbReference>
<gene>
    <name evidence="1" type="primary">saxo4</name>
</gene>
<accession>A0A671WI75</accession>
<reference evidence="1" key="2">
    <citation type="submission" date="2025-08" db="UniProtKB">
        <authorList>
            <consortium name="Ensembl"/>
        </authorList>
    </citation>
    <scope>IDENTIFICATION</scope>
</reference>
<dbReference type="InParanoid" id="A0A671WI75"/>
<dbReference type="Pfam" id="PF15691">
    <property type="entry name" value="PPP1R32"/>
    <property type="match status" value="2"/>
</dbReference>
<sequence length="330" mass="36719">MAEQGRTTAGATGSRGRLTSSKLCNTSYWESYCDRVQDQSGMNLSSFLGHPSRTGFTANQRPVVFYRPSLDHVDNPQFGLLLSNNYTSQTKQHYRPHIHPDYYSGPLPNLFNEHRRSGFHQLKSLPKTVTAEAKTEYQRLFVPHPLTSTVSQNLVTVGPKEKSGFTEGTDRQPFTFQDRRSCTVESHQTHSSVTKRDFIPPTFLQFGGTGARPGLCCLSSRETGFTRGAIAPLACPSSLLPSRRTQSKAPTLKTIGKKELTGSLLNAPSNQTFPDAPYDRSDFTTHYKSMFCHHADIEELKSGHTPSGICGAKMDSGYNRRDTDRFILTS</sequence>
<protein>
    <submittedName>
        <fullName evidence="1">Stabilizer of axonemal microtubules 4</fullName>
    </submittedName>
</protein>
<dbReference type="GO" id="GO:0019902">
    <property type="term" value="F:phosphatase binding"/>
    <property type="evidence" value="ECO:0007669"/>
    <property type="project" value="TreeGrafter"/>
</dbReference>
<dbReference type="OrthoDB" id="9980630at2759"/>
<organism evidence="1 2">
    <name type="scientific">Sparus aurata</name>
    <name type="common">Gilthead sea bream</name>
    <dbReference type="NCBI Taxonomy" id="8175"/>
    <lineage>
        <taxon>Eukaryota</taxon>
        <taxon>Metazoa</taxon>
        <taxon>Chordata</taxon>
        <taxon>Craniata</taxon>
        <taxon>Vertebrata</taxon>
        <taxon>Euteleostomi</taxon>
        <taxon>Actinopterygii</taxon>
        <taxon>Neopterygii</taxon>
        <taxon>Teleostei</taxon>
        <taxon>Neoteleostei</taxon>
        <taxon>Acanthomorphata</taxon>
        <taxon>Eupercaria</taxon>
        <taxon>Spariformes</taxon>
        <taxon>Sparidae</taxon>
        <taxon>Sparus</taxon>
    </lineage>
</organism>
<evidence type="ECO:0000313" key="2">
    <source>
        <dbReference type="Proteomes" id="UP000472265"/>
    </source>
</evidence>
<dbReference type="Proteomes" id="UP000472265">
    <property type="component" value="Chromosome 8"/>
</dbReference>
<dbReference type="AlphaFoldDB" id="A0A671WI75"/>
<reference evidence="1" key="1">
    <citation type="submission" date="2021-04" db="EMBL/GenBank/DDBJ databases">
        <authorList>
            <consortium name="Wellcome Sanger Institute Data Sharing"/>
        </authorList>
    </citation>
    <scope>NUCLEOTIDE SEQUENCE [LARGE SCALE GENOMIC DNA]</scope>
</reference>
<reference evidence="1" key="3">
    <citation type="submission" date="2025-09" db="UniProtKB">
        <authorList>
            <consortium name="Ensembl"/>
        </authorList>
    </citation>
    <scope>IDENTIFICATION</scope>
</reference>
<evidence type="ECO:0000313" key="1">
    <source>
        <dbReference type="Ensembl" id="ENSSAUP00010038804.1"/>
    </source>
</evidence>
<name>A0A671WI75_SPAAU</name>